<accession>A0A427Y578</accession>
<reference evidence="2 3" key="1">
    <citation type="submission" date="2018-11" db="EMBL/GenBank/DDBJ databases">
        <title>Genome sequence of Apiotrichum porosum DSM 27194.</title>
        <authorList>
            <person name="Aliyu H."/>
            <person name="Gorte O."/>
            <person name="Ochsenreither K."/>
        </authorList>
    </citation>
    <scope>NUCLEOTIDE SEQUENCE [LARGE SCALE GENOMIC DNA]</scope>
    <source>
        <strain evidence="2 3">DSM 27194</strain>
    </source>
</reference>
<proteinExistence type="predicted"/>
<organism evidence="2 3">
    <name type="scientific">Apiotrichum porosum</name>
    <dbReference type="NCBI Taxonomy" id="105984"/>
    <lineage>
        <taxon>Eukaryota</taxon>
        <taxon>Fungi</taxon>
        <taxon>Dikarya</taxon>
        <taxon>Basidiomycota</taxon>
        <taxon>Agaricomycotina</taxon>
        <taxon>Tremellomycetes</taxon>
        <taxon>Trichosporonales</taxon>
        <taxon>Trichosporonaceae</taxon>
        <taxon>Apiotrichum</taxon>
    </lineage>
</organism>
<protein>
    <submittedName>
        <fullName evidence="2">Uncharacterized protein</fullName>
    </submittedName>
</protein>
<dbReference type="GeneID" id="39589024"/>
<dbReference type="EMBL" id="RSCE01000002">
    <property type="protein sequence ID" value="RSH86243.1"/>
    <property type="molecule type" value="Genomic_DNA"/>
</dbReference>
<feature type="region of interest" description="Disordered" evidence="1">
    <location>
        <begin position="1"/>
        <end position="51"/>
    </location>
</feature>
<name>A0A427Y578_9TREE</name>
<comment type="caution">
    <text evidence="2">The sequence shown here is derived from an EMBL/GenBank/DDBJ whole genome shotgun (WGS) entry which is preliminary data.</text>
</comment>
<sequence length="326" mass="34888">MFAGDGLSSPPRPAWGTPKKKKLPNNDLRPYPSTPTPLTPRAIPIPSSPIPNRVSKSMIHPAQSPFTLWPGSAAPTTPWLGTAPSLGSPAYHLYTPISQQGPLDTEFIGAATAHDAEAADQGVDAPASGLKFGEDLTPAPKTRKTLAQLQMGRRSIATKRHHTSPFPEFKAKNNVFPIQPRTRAGMSRAKTLPAHLPVRVWTREIEDEPSPALALLWPVTPGTAILSSPTKLKTKTKPEDTRVAAQDSVGPASPLVRGNRLKFSKSMPVIKTPAKWSLKPVSGTPTFPSIKAKRSALTEDSESSGGAANKKTRVAPPPQQLPQGRL</sequence>
<feature type="region of interest" description="Disordered" evidence="1">
    <location>
        <begin position="277"/>
        <end position="326"/>
    </location>
</feature>
<dbReference type="RefSeq" id="XP_028479028.1">
    <property type="nucleotide sequence ID" value="XM_028620056.1"/>
</dbReference>
<evidence type="ECO:0000256" key="1">
    <source>
        <dbReference type="SAM" id="MobiDB-lite"/>
    </source>
</evidence>
<dbReference type="Proteomes" id="UP000279236">
    <property type="component" value="Unassembled WGS sequence"/>
</dbReference>
<keyword evidence="3" id="KW-1185">Reference proteome</keyword>
<gene>
    <name evidence="2" type="ORF">EHS24_004481</name>
</gene>
<dbReference type="AlphaFoldDB" id="A0A427Y578"/>
<feature type="region of interest" description="Disordered" evidence="1">
    <location>
        <begin position="228"/>
        <end position="256"/>
    </location>
</feature>
<evidence type="ECO:0000313" key="2">
    <source>
        <dbReference type="EMBL" id="RSH86243.1"/>
    </source>
</evidence>
<evidence type="ECO:0000313" key="3">
    <source>
        <dbReference type="Proteomes" id="UP000279236"/>
    </source>
</evidence>